<sequence length="67" mass="8185">MYVTSWKEVDIFENWLINYEKWLINYGKWSIYPKIGSQSKLVHKKEQIKKQPAFLNGLQLIRDYIYS</sequence>
<dbReference type="STRING" id="997296.PB1_07407"/>
<comment type="caution">
    <text evidence="1">The sequence shown here is derived from an EMBL/GenBank/DDBJ whole genome shotgun (WGS) entry which is preliminary data.</text>
</comment>
<evidence type="ECO:0000313" key="2">
    <source>
        <dbReference type="Proteomes" id="UP000010523"/>
    </source>
</evidence>
<accession>I3E0Z8</accession>
<dbReference type="EMBL" id="AFEU01000002">
    <property type="protein sequence ID" value="EIJ80169.1"/>
    <property type="molecule type" value="Genomic_DNA"/>
</dbReference>
<protein>
    <submittedName>
        <fullName evidence="1">Uncharacterized protein</fullName>
    </submittedName>
</protein>
<dbReference type="Proteomes" id="UP000010523">
    <property type="component" value="Unassembled WGS sequence"/>
</dbReference>
<organism evidence="1 2">
    <name type="scientific">Bacillus methanolicus PB1</name>
    <dbReference type="NCBI Taxonomy" id="997296"/>
    <lineage>
        <taxon>Bacteria</taxon>
        <taxon>Bacillati</taxon>
        <taxon>Bacillota</taxon>
        <taxon>Bacilli</taxon>
        <taxon>Bacillales</taxon>
        <taxon>Bacillaceae</taxon>
        <taxon>Bacillus</taxon>
    </lineage>
</organism>
<dbReference type="AlphaFoldDB" id="I3E0Z8"/>
<keyword evidence="2" id="KW-1185">Reference proteome</keyword>
<gene>
    <name evidence="1" type="ORF">PB1_07407</name>
</gene>
<proteinExistence type="predicted"/>
<name>I3E0Z8_BACMT</name>
<evidence type="ECO:0000313" key="1">
    <source>
        <dbReference type="EMBL" id="EIJ80169.1"/>
    </source>
</evidence>
<reference evidence="1 2" key="1">
    <citation type="journal article" date="2012" name="Appl. Environ. Microbiol.">
        <title>Genome Sequence of Thermotolerant Bacillus methanolicus: Features and Regulation Related to Methylotrophy and Production of L-Lysine and L-Glutamate from Methanol.</title>
        <authorList>
            <person name="Heggeset T.M."/>
            <person name="Krog A."/>
            <person name="Balzer S."/>
            <person name="Wentzel A."/>
            <person name="Ellingsen T.E."/>
            <person name="Brautaset T."/>
        </authorList>
    </citation>
    <scope>NUCLEOTIDE SEQUENCE [LARGE SCALE GENOMIC DNA]</scope>
    <source>
        <strain evidence="1 2">PB1</strain>
    </source>
</reference>